<gene>
    <name evidence="1" type="ORF">Pdw03_4437</name>
</gene>
<proteinExistence type="predicted"/>
<reference evidence="1 2" key="1">
    <citation type="submission" date="2020-08" db="EMBL/GenBank/DDBJ databases">
        <title>The completed genome sequence of the pathogenic ascomycete fungus Penicillium digitatum.</title>
        <authorList>
            <person name="Wang M."/>
        </authorList>
    </citation>
    <scope>NUCLEOTIDE SEQUENCE [LARGE SCALE GENOMIC DNA]</scope>
    <source>
        <strain evidence="1 2">PdW03</strain>
    </source>
</reference>
<dbReference type="RefSeq" id="XP_065956145.1">
    <property type="nucleotide sequence ID" value="XM_066100745.1"/>
</dbReference>
<dbReference type="GeneID" id="90952592"/>
<dbReference type="Proteomes" id="UP000595662">
    <property type="component" value="Chromosome 1"/>
</dbReference>
<organism evidence="1 2">
    <name type="scientific">Penicillium digitatum</name>
    <name type="common">Green mold</name>
    <dbReference type="NCBI Taxonomy" id="36651"/>
    <lineage>
        <taxon>Eukaryota</taxon>
        <taxon>Fungi</taxon>
        <taxon>Dikarya</taxon>
        <taxon>Ascomycota</taxon>
        <taxon>Pezizomycotina</taxon>
        <taxon>Eurotiomycetes</taxon>
        <taxon>Eurotiomycetidae</taxon>
        <taxon>Eurotiales</taxon>
        <taxon>Aspergillaceae</taxon>
        <taxon>Penicillium</taxon>
    </lineage>
</organism>
<protein>
    <submittedName>
        <fullName evidence="1">Uncharacterized protein</fullName>
    </submittedName>
</protein>
<evidence type="ECO:0000313" key="2">
    <source>
        <dbReference type="Proteomes" id="UP000595662"/>
    </source>
</evidence>
<dbReference type="AlphaFoldDB" id="A0A7T6XI42"/>
<dbReference type="EMBL" id="CP060774">
    <property type="protein sequence ID" value="QQK41583.1"/>
    <property type="molecule type" value="Genomic_DNA"/>
</dbReference>
<sequence length="75" mass="8550">MEAYADNLSLQELIQLLLIDRAEPPVDLLPFRRCCPLVAFRKTSTSKPLPLKPANNLSRTTHAGYFVQSMEEPHR</sequence>
<name>A0A7T6XI42_PENDI</name>
<evidence type="ECO:0000313" key="1">
    <source>
        <dbReference type="EMBL" id="QQK41583.1"/>
    </source>
</evidence>
<accession>A0A7T6XI42</accession>